<organism evidence="2 3">
    <name type="scientific">Geodia barretti</name>
    <name type="common">Barrett's horny sponge</name>
    <dbReference type="NCBI Taxonomy" id="519541"/>
    <lineage>
        <taxon>Eukaryota</taxon>
        <taxon>Metazoa</taxon>
        <taxon>Porifera</taxon>
        <taxon>Demospongiae</taxon>
        <taxon>Heteroscleromorpha</taxon>
        <taxon>Tetractinellida</taxon>
        <taxon>Astrophorina</taxon>
        <taxon>Geodiidae</taxon>
        <taxon>Geodia</taxon>
    </lineage>
</organism>
<accession>A0AA35W0V3</accession>
<comment type="caution">
    <text evidence="2">The sequence shown here is derived from an EMBL/GenBank/DDBJ whole genome shotgun (WGS) entry which is preliminary data.</text>
</comment>
<evidence type="ECO:0000313" key="3">
    <source>
        <dbReference type="Proteomes" id="UP001174909"/>
    </source>
</evidence>
<reference evidence="2" key="1">
    <citation type="submission" date="2023-03" db="EMBL/GenBank/DDBJ databases">
        <authorList>
            <person name="Steffen K."/>
            <person name="Cardenas P."/>
        </authorList>
    </citation>
    <scope>NUCLEOTIDE SEQUENCE</scope>
</reference>
<feature type="region of interest" description="Disordered" evidence="1">
    <location>
        <begin position="218"/>
        <end position="257"/>
    </location>
</feature>
<evidence type="ECO:0000256" key="1">
    <source>
        <dbReference type="SAM" id="MobiDB-lite"/>
    </source>
</evidence>
<sequence length="257" mass="26131">MSSKFLDRLEEIREGATPRLGFGTTRPPKLPGLGLIITADGGKNGASAAGGLAPDAVVISGSPVVQAGEIAEAAASVNWGVRADGLTSADAASWREAGADLLVFSLSGTALGAVTSKDAARVLAVNSDSSPEELRDINPLPVDAVLVSLPGDPAGWTLQDLAGLARVSGRVGKYLLAEISGAPDGDTLEALRNAGVAGLVMDLSAGEDTIKGLKESLLEMPRPGSDGRSRSNAILPGSVYADRRPAQADPEPDDDDD</sequence>
<dbReference type="EMBL" id="CASHTH010000492">
    <property type="protein sequence ID" value="CAI8002675.1"/>
    <property type="molecule type" value="Genomic_DNA"/>
</dbReference>
<keyword evidence="3" id="KW-1185">Reference proteome</keyword>
<proteinExistence type="predicted"/>
<evidence type="ECO:0000313" key="2">
    <source>
        <dbReference type="EMBL" id="CAI8002675.1"/>
    </source>
</evidence>
<dbReference type="AlphaFoldDB" id="A0AA35W0V3"/>
<name>A0AA35W0V3_GEOBA</name>
<protein>
    <submittedName>
        <fullName evidence="2">Uncharacterized protein</fullName>
    </submittedName>
</protein>
<gene>
    <name evidence="2" type="ORF">GBAR_LOCUS3451</name>
</gene>
<dbReference type="Proteomes" id="UP001174909">
    <property type="component" value="Unassembled WGS sequence"/>
</dbReference>